<proteinExistence type="predicted"/>
<gene>
    <name evidence="4" type="primary">cadC_1</name>
    <name evidence="4" type="ORF">TRP8649_02104</name>
</gene>
<dbReference type="SUPFAM" id="SSF53474">
    <property type="entry name" value="alpha/beta-Hydrolases"/>
    <property type="match status" value="1"/>
</dbReference>
<evidence type="ECO:0000256" key="2">
    <source>
        <dbReference type="PROSITE-ProRule" id="PRU01091"/>
    </source>
</evidence>
<sequence length="388" mass="42510">MEYRFADCLLDDDRHLFTRGGEARHLEPQVFSLLVLLARNSGQVVSKAEIIDQVWHGQIVSEATISARISAARQAVGDTGKAQQIIRTIHRVGLQLVAEVERQGRAQSAPMPPVQVRLLRSSDGTGIAWSEIGEGAPLLRAGHWMTHQELDLDNPIWGPWLQGLGRGRRLVRYDPRGTGMSDRGCTDLSLELMVDDLKAVADAASLARFPIFAASQSVSVACAFAHRYPERVSKLILYGSFVQGAVIRDGDQGKALTQAIGHWISTGWGSPTVGALKSFTSLFMPDATEDQVQSFMQIQVASASREWAVRLRDFFGTVDVSHLLPEIEVPVLVAHAANDALQPFSQAQLAAQLLPNASLLRLDSINHILVPQEPAFEQFMTAVDHFLA</sequence>
<dbReference type="CDD" id="cd00383">
    <property type="entry name" value="trans_reg_C"/>
    <property type="match status" value="1"/>
</dbReference>
<dbReference type="PRINTS" id="PR00111">
    <property type="entry name" value="ABHYDROLASE"/>
</dbReference>
<protein>
    <submittedName>
        <fullName evidence="4">Transcriptional activator CadC</fullName>
    </submittedName>
</protein>
<dbReference type="InterPro" id="IPR000073">
    <property type="entry name" value="AB_hydrolase_1"/>
</dbReference>
<accession>A0A238JDF0</accession>
<dbReference type="PANTHER" id="PTHR43433">
    <property type="entry name" value="HYDROLASE, ALPHA/BETA FOLD FAMILY PROTEIN"/>
    <property type="match status" value="1"/>
</dbReference>
<name>A0A238JDF0_9RHOB</name>
<feature type="DNA-binding region" description="OmpR/PhoB-type" evidence="2">
    <location>
        <begin position="1"/>
        <end position="98"/>
    </location>
</feature>
<dbReference type="Proteomes" id="UP000225972">
    <property type="component" value="Unassembled WGS sequence"/>
</dbReference>
<feature type="domain" description="OmpR/PhoB-type" evidence="3">
    <location>
        <begin position="1"/>
        <end position="98"/>
    </location>
</feature>
<dbReference type="SMART" id="SM00862">
    <property type="entry name" value="Trans_reg_C"/>
    <property type="match status" value="1"/>
</dbReference>
<dbReference type="Pfam" id="PF00561">
    <property type="entry name" value="Abhydrolase_1"/>
    <property type="match status" value="1"/>
</dbReference>
<keyword evidence="1 2" id="KW-0238">DNA-binding</keyword>
<dbReference type="Gene3D" id="1.10.10.10">
    <property type="entry name" value="Winged helix-like DNA-binding domain superfamily/Winged helix DNA-binding domain"/>
    <property type="match status" value="1"/>
</dbReference>
<evidence type="ECO:0000259" key="3">
    <source>
        <dbReference type="PROSITE" id="PS51755"/>
    </source>
</evidence>
<reference evidence="5" key="1">
    <citation type="submission" date="2017-05" db="EMBL/GenBank/DDBJ databases">
        <authorList>
            <person name="Rodrigo-Torres L."/>
            <person name="Arahal R. D."/>
            <person name="Lucena T."/>
        </authorList>
    </citation>
    <scope>NUCLEOTIDE SEQUENCE [LARGE SCALE GENOMIC DNA]</scope>
    <source>
        <strain evidence="5">CECT 8649</strain>
    </source>
</reference>
<evidence type="ECO:0000313" key="4">
    <source>
        <dbReference type="EMBL" id="SMX27992.1"/>
    </source>
</evidence>
<dbReference type="InterPro" id="IPR016032">
    <property type="entry name" value="Sig_transdc_resp-reg_C-effctor"/>
</dbReference>
<dbReference type="InterPro" id="IPR029058">
    <property type="entry name" value="AB_hydrolase_fold"/>
</dbReference>
<keyword evidence="5" id="KW-1185">Reference proteome</keyword>
<dbReference type="SUPFAM" id="SSF46894">
    <property type="entry name" value="C-terminal effector domain of the bipartite response regulators"/>
    <property type="match status" value="1"/>
</dbReference>
<dbReference type="EMBL" id="FXXP01000002">
    <property type="protein sequence ID" value="SMX27992.1"/>
    <property type="molecule type" value="Genomic_DNA"/>
</dbReference>
<dbReference type="PANTHER" id="PTHR43433:SF5">
    <property type="entry name" value="AB HYDROLASE-1 DOMAIN-CONTAINING PROTEIN"/>
    <property type="match status" value="1"/>
</dbReference>
<dbReference type="InterPro" id="IPR050471">
    <property type="entry name" value="AB_hydrolase"/>
</dbReference>
<dbReference type="InterPro" id="IPR001867">
    <property type="entry name" value="OmpR/PhoB-type_DNA-bd"/>
</dbReference>
<organism evidence="4 5">
    <name type="scientific">Pelagimonas phthalicica</name>
    <dbReference type="NCBI Taxonomy" id="1037362"/>
    <lineage>
        <taxon>Bacteria</taxon>
        <taxon>Pseudomonadati</taxon>
        <taxon>Pseudomonadota</taxon>
        <taxon>Alphaproteobacteria</taxon>
        <taxon>Rhodobacterales</taxon>
        <taxon>Roseobacteraceae</taxon>
        <taxon>Pelagimonas</taxon>
    </lineage>
</organism>
<dbReference type="Gene3D" id="3.40.50.1820">
    <property type="entry name" value="alpha/beta hydrolase"/>
    <property type="match status" value="1"/>
</dbReference>
<dbReference type="PROSITE" id="PS51755">
    <property type="entry name" value="OMPR_PHOB"/>
    <property type="match status" value="1"/>
</dbReference>
<evidence type="ECO:0000313" key="5">
    <source>
        <dbReference type="Proteomes" id="UP000225972"/>
    </source>
</evidence>
<dbReference type="InterPro" id="IPR036388">
    <property type="entry name" value="WH-like_DNA-bd_sf"/>
</dbReference>
<dbReference type="GO" id="GO:0006355">
    <property type="term" value="P:regulation of DNA-templated transcription"/>
    <property type="evidence" value="ECO:0007669"/>
    <property type="project" value="InterPro"/>
</dbReference>
<dbReference type="GO" id="GO:0003677">
    <property type="term" value="F:DNA binding"/>
    <property type="evidence" value="ECO:0007669"/>
    <property type="project" value="UniProtKB-UniRule"/>
</dbReference>
<dbReference type="OrthoDB" id="7267294at2"/>
<dbReference type="AlphaFoldDB" id="A0A238JDF0"/>
<dbReference type="Pfam" id="PF00486">
    <property type="entry name" value="Trans_reg_C"/>
    <property type="match status" value="1"/>
</dbReference>
<dbReference type="GO" id="GO:0000160">
    <property type="term" value="P:phosphorelay signal transduction system"/>
    <property type="evidence" value="ECO:0007669"/>
    <property type="project" value="InterPro"/>
</dbReference>
<dbReference type="RefSeq" id="WP_099245021.1">
    <property type="nucleotide sequence ID" value="NZ_FXXP01000002.1"/>
</dbReference>
<evidence type="ECO:0000256" key="1">
    <source>
        <dbReference type="ARBA" id="ARBA00023125"/>
    </source>
</evidence>